<organism evidence="2 3">
    <name type="scientific">Alysiella filiformis DSM 16848</name>
    <dbReference type="NCBI Taxonomy" id="1120981"/>
    <lineage>
        <taxon>Bacteria</taxon>
        <taxon>Pseudomonadati</taxon>
        <taxon>Pseudomonadota</taxon>
        <taxon>Betaproteobacteria</taxon>
        <taxon>Neisseriales</taxon>
        <taxon>Neisseriaceae</taxon>
        <taxon>Alysiella</taxon>
    </lineage>
</organism>
<reference evidence="2 3" key="1">
    <citation type="submission" date="2017-09" db="EMBL/GenBank/DDBJ databases">
        <authorList>
            <person name="Ehlers B."/>
            <person name="Leendertz F.H."/>
        </authorList>
    </citation>
    <scope>NUCLEOTIDE SEQUENCE [LARGE SCALE GENOMIC DNA]</scope>
    <source>
        <strain evidence="2 3">DSM 16848</strain>
    </source>
</reference>
<dbReference type="OrthoDB" id="8613273at2"/>
<dbReference type="Proteomes" id="UP000219669">
    <property type="component" value="Unassembled WGS sequence"/>
</dbReference>
<keyword evidence="1" id="KW-0812">Transmembrane</keyword>
<keyword evidence="1" id="KW-0472">Membrane</keyword>
<name>A0A286E7Y5_9NEIS</name>
<gene>
    <name evidence="2" type="ORF">SAMN02746062_00766</name>
</gene>
<keyword evidence="1" id="KW-1133">Transmembrane helix</keyword>
<accession>A0A286E7Y5</accession>
<feature type="transmembrane region" description="Helical" evidence="1">
    <location>
        <begin position="101"/>
        <end position="121"/>
    </location>
</feature>
<proteinExistence type="predicted"/>
<evidence type="ECO:0000313" key="2">
    <source>
        <dbReference type="EMBL" id="SOD66989.1"/>
    </source>
</evidence>
<dbReference type="RefSeq" id="WP_002642676.1">
    <property type="nucleotide sequence ID" value="NZ_CP083931.1"/>
</dbReference>
<protein>
    <submittedName>
        <fullName evidence="2">Uncharacterized protein</fullName>
    </submittedName>
</protein>
<evidence type="ECO:0000313" key="3">
    <source>
        <dbReference type="Proteomes" id="UP000219669"/>
    </source>
</evidence>
<evidence type="ECO:0000256" key="1">
    <source>
        <dbReference type="SAM" id="Phobius"/>
    </source>
</evidence>
<sequence>MSTFNGIGTQFVGECCQEEDGSYIATYWFTILHIPIIPFYSARIHGQYSEEVAMGHSTLTEYEELPLYFPQVIRTYAYLAMIVGLYHFIQTKFKAGDSNPLIWIGLALPLLALPWIMRYFARKKAGWR</sequence>
<dbReference type="AlphaFoldDB" id="A0A286E7Y5"/>
<feature type="transmembrane region" description="Helical" evidence="1">
    <location>
        <begin position="72"/>
        <end position="89"/>
    </location>
</feature>
<dbReference type="EMBL" id="OCNF01000005">
    <property type="protein sequence ID" value="SOD66989.1"/>
    <property type="molecule type" value="Genomic_DNA"/>
</dbReference>
<keyword evidence="3" id="KW-1185">Reference proteome</keyword>